<gene>
    <name evidence="1" type="ORF">ACD_49C00072G0008</name>
</gene>
<sequence length="733" mass="84114">MKKLLILLFVLATLRTWVVWAYSSFTANNLQVKKSTDSSFSNTVNVATAWTQVIFSVNIIPTVWTELREWRVSLTLPAWLTYNSYTLESDTCADINGVSAGNLSVDSFSNSSFIFRFKPNWTVCENIVNITYTTSALAIWNHNINYTLSDSIDNIFSNWNDIISASSNVGVNVSTKISLLKAYTFDLNQNWFIDRYDFTFDRNIVGTPTTQISQNWTSVVPWAFTTLWANTGSIAFTDSIFTTSETPQIKIIWDANYENNTYFVWTVEDRALPKVTVTPAGWAFTSSQNVTISSNELWNIYYNLWSPATPASTLYAGAIAINATNSLYYYTSDLAGNITTGNVNFTFSCAASAPANWVISAYPACVVSCNAWYNLSGWVCVVIASSGWWGWGGAVYVPPVVTSTWVTSTWVITSTWEVITSPLQDIELQNISNLNTASLDVFYLSWIIEAKTYLHTQIINLTVLKLVDSYFEKLNFENSYYFTSFDANLRQEYNKIINSYVLFFLKTDSYLKNKNESDKADIISLNTIISGYLKNKQDPELRYINTNLYRDWIYIYKTKFAPIATALDKLEAKILAKFEKLKDSKTITFDEYLAWINAYNDFVMNLTIYRMYNKPMEAKVRAKNAINIWYNIYKKQILETPQISIETPQILLVKDKYTFSKDLKVGDYNDDVKNLQTVLKMYWYFDSLNPTWYFWNITKDYLIKFAKDILKINSTTGVFDTNMRNAIGNLRLK</sequence>
<dbReference type="EMBL" id="AMFJ01021658">
    <property type="protein sequence ID" value="EKD65971.1"/>
    <property type="molecule type" value="Genomic_DNA"/>
</dbReference>
<dbReference type="Gene3D" id="1.10.101.10">
    <property type="entry name" value="PGBD-like superfamily/PGBD"/>
    <property type="match status" value="1"/>
</dbReference>
<reference evidence="1" key="1">
    <citation type="journal article" date="2012" name="Science">
        <title>Fermentation, hydrogen, and sulfur metabolism in multiple uncultivated bacterial phyla.</title>
        <authorList>
            <person name="Wrighton K.C."/>
            <person name="Thomas B.C."/>
            <person name="Sharon I."/>
            <person name="Miller C.S."/>
            <person name="Castelle C.J."/>
            <person name="VerBerkmoes N.C."/>
            <person name="Wilkins M.J."/>
            <person name="Hettich R.L."/>
            <person name="Lipton M.S."/>
            <person name="Williams K.H."/>
            <person name="Long P.E."/>
            <person name="Banfield J.F."/>
        </authorList>
    </citation>
    <scope>NUCLEOTIDE SEQUENCE [LARGE SCALE GENOMIC DNA]</scope>
</reference>
<dbReference type="InterPro" id="IPR036366">
    <property type="entry name" value="PGBDSf"/>
</dbReference>
<comment type="caution">
    <text evidence="1">The sequence shown here is derived from an EMBL/GenBank/DDBJ whole genome shotgun (WGS) entry which is preliminary data.</text>
</comment>
<proteinExistence type="predicted"/>
<name>K2AW87_9BACT</name>
<dbReference type="AlphaFoldDB" id="K2AW87"/>
<protein>
    <submittedName>
        <fullName evidence="1">Uncharacterized protein</fullName>
    </submittedName>
</protein>
<evidence type="ECO:0000313" key="1">
    <source>
        <dbReference type="EMBL" id="EKD65971.1"/>
    </source>
</evidence>
<accession>K2AW87</accession>
<organism evidence="1">
    <name type="scientific">uncultured bacterium</name>
    <name type="common">gcode 4</name>
    <dbReference type="NCBI Taxonomy" id="1234023"/>
    <lineage>
        <taxon>Bacteria</taxon>
        <taxon>environmental samples</taxon>
    </lineage>
</organism>